<dbReference type="InterPro" id="IPR014001">
    <property type="entry name" value="Helicase_ATP-bd"/>
</dbReference>
<name>A0A177N889_9GAMM</name>
<dbReference type="InterPro" id="IPR048333">
    <property type="entry name" value="HA2_WH"/>
</dbReference>
<dbReference type="InterPro" id="IPR027417">
    <property type="entry name" value="P-loop_NTPase"/>
</dbReference>
<feature type="domain" description="Helicase C-terminal" evidence="6">
    <location>
        <begin position="281"/>
        <end position="446"/>
    </location>
</feature>
<dbReference type="InterPro" id="IPR003593">
    <property type="entry name" value="AAA+_ATPase"/>
</dbReference>
<dbReference type="Pfam" id="PF00270">
    <property type="entry name" value="DEAD"/>
    <property type="match status" value="1"/>
</dbReference>
<evidence type="ECO:0000256" key="4">
    <source>
        <dbReference type="ARBA" id="ARBA00022840"/>
    </source>
</evidence>
<dbReference type="NCBIfam" id="NF008348">
    <property type="entry name" value="PRK11131.1"/>
    <property type="match status" value="1"/>
</dbReference>
<dbReference type="InterPro" id="IPR011545">
    <property type="entry name" value="DEAD/DEAH_box_helicase_dom"/>
</dbReference>
<dbReference type="Gene3D" id="1.20.120.1080">
    <property type="match status" value="1"/>
</dbReference>
<dbReference type="SMART" id="SM00490">
    <property type="entry name" value="HELICc"/>
    <property type="match status" value="1"/>
</dbReference>
<dbReference type="GO" id="GO:0005524">
    <property type="term" value="F:ATP binding"/>
    <property type="evidence" value="ECO:0007669"/>
    <property type="project" value="UniProtKB-KW"/>
</dbReference>
<dbReference type="SMART" id="SM00847">
    <property type="entry name" value="HA2"/>
    <property type="match status" value="1"/>
</dbReference>
<accession>A0A177N889</accession>
<dbReference type="GO" id="GO:0003724">
    <property type="term" value="F:RNA helicase activity"/>
    <property type="evidence" value="ECO:0007669"/>
    <property type="project" value="InterPro"/>
</dbReference>
<dbReference type="EMBL" id="LUUK01000204">
    <property type="protein sequence ID" value="OAI14082.1"/>
    <property type="molecule type" value="Genomic_DNA"/>
</dbReference>
<dbReference type="Pfam" id="PF07717">
    <property type="entry name" value="OB_NTP_bind"/>
    <property type="match status" value="1"/>
</dbReference>
<dbReference type="Gene3D" id="3.40.50.300">
    <property type="entry name" value="P-loop containing nucleotide triphosphate hydrolases"/>
    <property type="match status" value="2"/>
</dbReference>
<dbReference type="Proteomes" id="UP000077628">
    <property type="component" value="Unassembled WGS sequence"/>
</dbReference>
<comment type="caution">
    <text evidence="7">The sequence shown here is derived from an EMBL/GenBank/DDBJ whole genome shotgun (WGS) entry which is preliminary data.</text>
</comment>
<gene>
    <name evidence="7" type="ORF">A1355_12730</name>
</gene>
<feature type="domain" description="Helicase ATP-binding" evidence="5">
    <location>
        <begin position="85"/>
        <end position="248"/>
    </location>
</feature>
<dbReference type="RefSeq" id="WP_064031088.1">
    <property type="nucleotide sequence ID" value="NZ_LUUK01000204.1"/>
</dbReference>
<dbReference type="PANTHER" id="PTHR18934">
    <property type="entry name" value="ATP-DEPENDENT RNA HELICASE"/>
    <property type="match status" value="1"/>
</dbReference>
<dbReference type="InterPro" id="IPR010222">
    <property type="entry name" value="RNA_helicase_HrpA"/>
</dbReference>
<dbReference type="PROSITE" id="PS51192">
    <property type="entry name" value="HELICASE_ATP_BIND_1"/>
    <property type="match status" value="1"/>
</dbReference>
<dbReference type="Pfam" id="PF04408">
    <property type="entry name" value="WHD_HA2"/>
    <property type="match status" value="1"/>
</dbReference>
<evidence type="ECO:0000256" key="2">
    <source>
        <dbReference type="ARBA" id="ARBA00022801"/>
    </source>
</evidence>
<evidence type="ECO:0000256" key="3">
    <source>
        <dbReference type="ARBA" id="ARBA00022806"/>
    </source>
</evidence>
<dbReference type="Pfam" id="PF11898">
    <property type="entry name" value="DUF3418"/>
    <property type="match status" value="1"/>
</dbReference>
<evidence type="ECO:0000256" key="1">
    <source>
        <dbReference type="ARBA" id="ARBA00022741"/>
    </source>
</evidence>
<dbReference type="SMART" id="SM00382">
    <property type="entry name" value="AAA"/>
    <property type="match status" value="1"/>
</dbReference>
<dbReference type="NCBIfam" id="TIGR01967">
    <property type="entry name" value="DEAH_box_HrpA"/>
    <property type="match status" value="1"/>
</dbReference>
<dbReference type="InterPro" id="IPR007502">
    <property type="entry name" value="Helicase-assoc_dom"/>
</dbReference>
<reference evidence="8" key="1">
    <citation type="submission" date="2016-03" db="EMBL/GenBank/DDBJ databases">
        <authorList>
            <person name="Heylen K."/>
            <person name="De Vos P."/>
            <person name="Vekeman B."/>
        </authorList>
    </citation>
    <scope>NUCLEOTIDE SEQUENCE [LARGE SCALE GENOMIC DNA]</scope>
    <source>
        <strain evidence="8">R-45383</strain>
    </source>
</reference>
<evidence type="ECO:0000259" key="5">
    <source>
        <dbReference type="PROSITE" id="PS51192"/>
    </source>
</evidence>
<dbReference type="GO" id="GO:0003723">
    <property type="term" value="F:RNA binding"/>
    <property type="evidence" value="ECO:0007669"/>
    <property type="project" value="TreeGrafter"/>
</dbReference>
<dbReference type="Pfam" id="PF21010">
    <property type="entry name" value="HA2_C"/>
    <property type="match status" value="1"/>
</dbReference>
<dbReference type="FunFam" id="3.40.50.300:FF:000575">
    <property type="entry name" value="ATP-dependent helicase hrpA"/>
    <property type="match status" value="1"/>
</dbReference>
<dbReference type="InterPro" id="IPR001650">
    <property type="entry name" value="Helicase_C-like"/>
</dbReference>
<sequence>MSVHDTLKHLAKNLHDCMSADRHGLKRQLDRLRGEAGKGKDVTGQVQQLAEKIERSVSRCNQRRASVPVINYPDLPVSGKKDEIAELIKNHQVTIVCGETGSGKTTQLPKICLDIGRGIGGMIGHTQPRRIAARTVADRIAEELGQAIGNTVGYKVRFHDQTAPNSLVKLMTDGILLAETQNDRYLNQYDTLIIDEAHERSLNIDFLLGYLRWLLPKRPDLKVVITSATIDPERFAKHFNGAPIVNVSGRTYPVDVRYRPIELIEEDDETSADLQQAILDAVDELYRDLRGDILIFLSGEHEIRETTESLRKSHNNGRYEVLPLYSKLSVAEQERVFKPSGNKPRIVLATNVAETSLTVPGIRCVIDSGHARISRYSAKSKIQRLPIERISQASANQRAGRCGRVAEGICIRLYSKEDYLARPEFTDPEILRTNLSSVILQMAALKLGDIEEFPFVEPPDEKMVRDGKTSLFEVDALDKQGNLTDTGRQLAKIPTDPKLARMLLAAAQLGSLHEVAIIVSALSIQDPRDKPADKLPQAEAKHAQFKAEDSDFLTLLNLWNAFEEQKKHLTNSKLRKYCQDNFLSYIRMREWHDIHTQIMQVARGDLGLKTAGNPANYEQIHMALLPGLLSNIGFRHEQYEYLGARGLKFFIFPGSGQHKARPKWIMAAEQVETSKVYARTVAKIEPEWIEACAQHLVKRNYYDPHWEKNAGRCGVFERTLLYGLTLTAKRKVPYENVDPKAAREMFIRHALVNQDYHSNAPFFKANEKLLEEVGYIQHKGRRVDLIEDEEWLYQFYDKKLPAEVVSGIALDQWRKKVERDNPKILFLTKEDLTRNDDNQINDWDFPDSKKVGDLTIELHYRFEPGHDEDGVTAIIPVHQLNQIRQMPFDWLVPGMLEEKVTALIKSLPKHLRKHFVPVPNTAKACLEIEPDFKGSVYEWLSNRLRKLTGEAIPLNEWQPDQLPEHLKMNFRVVDDAGRAIGYGRNLVKLQAEHATKAGDSFDKLAQEEMNHTGCIAWAFDDLPETWQFMQKGQSFIGFPAIVDEGQTVGVKILETQHKAELAHFYGLTKLYQLVCKKDAQYLLKNHGVSPALQLAYNQLPAHPLLKDRAGGDFKDDVLHAIFAAVFVEGQAIRTQQQFEAILAAKKSTLMTTMTQVGKQIGDILGQYQTLRKRLQQPGVAPGVRQDIEQQLELLLYKGFLRHTPAGQLAAIARYLKASECRLDKQKPDSPDVQGLNRLWQHYWRHIEKQMKTLTPTPERESFRWALEELRVSLFAQQLKTAFPVSVQRLEKQWDQGV</sequence>
<dbReference type="GO" id="GO:0016787">
    <property type="term" value="F:hydrolase activity"/>
    <property type="evidence" value="ECO:0007669"/>
    <property type="project" value="UniProtKB-KW"/>
</dbReference>
<keyword evidence="8" id="KW-1185">Reference proteome</keyword>
<protein>
    <submittedName>
        <fullName evidence="7">ATP-dependent helicase</fullName>
    </submittedName>
</protein>
<dbReference type="FunFam" id="1.20.120.1080:FF:000005">
    <property type="entry name" value="ATP-dependent helicase HrpA"/>
    <property type="match status" value="1"/>
</dbReference>
<dbReference type="PROSITE" id="PS51194">
    <property type="entry name" value="HELICASE_CTER"/>
    <property type="match status" value="1"/>
</dbReference>
<keyword evidence="4" id="KW-0067">ATP-binding</keyword>
<evidence type="ECO:0000259" key="6">
    <source>
        <dbReference type="PROSITE" id="PS51194"/>
    </source>
</evidence>
<dbReference type="SUPFAM" id="SSF52540">
    <property type="entry name" value="P-loop containing nucleoside triphosphate hydrolases"/>
    <property type="match status" value="1"/>
</dbReference>
<dbReference type="InterPro" id="IPR024590">
    <property type="entry name" value="HrpA_C"/>
</dbReference>
<keyword evidence="3 7" id="KW-0347">Helicase</keyword>
<dbReference type="SMART" id="SM00487">
    <property type="entry name" value="DEXDc"/>
    <property type="match status" value="1"/>
</dbReference>
<evidence type="ECO:0000313" key="8">
    <source>
        <dbReference type="Proteomes" id="UP000077628"/>
    </source>
</evidence>
<dbReference type="InterPro" id="IPR011709">
    <property type="entry name" value="DEAD-box_helicase_OB_fold"/>
</dbReference>
<keyword evidence="1" id="KW-0547">Nucleotide-binding</keyword>
<keyword evidence="2" id="KW-0378">Hydrolase</keyword>
<evidence type="ECO:0000313" key="7">
    <source>
        <dbReference type="EMBL" id="OAI14082.1"/>
    </source>
</evidence>
<dbReference type="Pfam" id="PF00271">
    <property type="entry name" value="Helicase_C"/>
    <property type="match status" value="1"/>
</dbReference>
<organism evidence="7 8">
    <name type="scientific">Methylomonas koyamae</name>
    <dbReference type="NCBI Taxonomy" id="702114"/>
    <lineage>
        <taxon>Bacteria</taxon>
        <taxon>Pseudomonadati</taxon>
        <taxon>Pseudomonadota</taxon>
        <taxon>Gammaproteobacteria</taxon>
        <taxon>Methylococcales</taxon>
        <taxon>Methylococcaceae</taxon>
        <taxon>Methylomonas</taxon>
    </lineage>
</organism>
<dbReference type="PANTHER" id="PTHR18934:SF99">
    <property type="entry name" value="ATP-DEPENDENT RNA HELICASE DHX37-RELATED"/>
    <property type="match status" value="1"/>
</dbReference>
<dbReference type="OrthoDB" id="9805617at2"/>
<proteinExistence type="predicted"/>
<dbReference type="CDD" id="cd18791">
    <property type="entry name" value="SF2_C_RHA"/>
    <property type="match status" value="1"/>
</dbReference>
<dbReference type="STRING" id="702114.A1355_12730"/>